<evidence type="ECO:0000313" key="3">
    <source>
        <dbReference type="Proteomes" id="UP000837857"/>
    </source>
</evidence>
<accession>A0ABN8IFV6</accession>
<keyword evidence="1" id="KW-0732">Signal</keyword>
<feature type="non-terminal residue" evidence="2">
    <location>
        <position position="100"/>
    </location>
</feature>
<gene>
    <name evidence="2" type="ORF">IPOD504_LOCUS8823</name>
</gene>
<dbReference type="Proteomes" id="UP000837857">
    <property type="component" value="Chromosome 21"/>
</dbReference>
<dbReference type="EMBL" id="OW152833">
    <property type="protein sequence ID" value="CAH2054865.1"/>
    <property type="molecule type" value="Genomic_DNA"/>
</dbReference>
<feature type="chain" id="PRO_5045982116" description="LITAF domain-containing protein" evidence="1">
    <location>
        <begin position="20"/>
        <end position="100"/>
    </location>
</feature>
<feature type="signal peptide" evidence="1">
    <location>
        <begin position="1"/>
        <end position="19"/>
    </location>
</feature>
<evidence type="ECO:0000256" key="1">
    <source>
        <dbReference type="SAM" id="SignalP"/>
    </source>
</evidence>
<protein>
    <recommendedName>
        <fullName evidence="4">LITAF domain-containing protein</fullName>
    </recommendedName>
</protein>
<name>A0ABN8IFV6_9NEOP</name>
<evidence type="ECO:0008006" key="4">
    <source>
        <dbReference type="Google" id="ProtNLM"/>
    </source>
</evidence>
<organism evidence="2 3">
    <name type="scientific">Iphiclides podalirius</name>
    <name type="common">scarce swallowtail</name>
    <dbReference type="NCBI Taxonomy" id="110791"/>
    <lineage>
        <taxon>Eukaryota</taxon>
        <taxon>Metazoa</taxon>
        <taxon>Ecdysozoa</taxon>
        <taxon>Arthropoda</taxon>
        <taxon>Hexapoda</taxon>
        <taxon>Insecta</taxon>
        <taxon>Pterygota</taxon>
        <taxon>Neoptera</taxon>
        <taxon>Endopterygota</taxon>
        <taxon>Lepidoptera</taxon>
        <taxon>Glossata</taxon>
        <taxon>Ditrysia</taxon>
        <taxon>Papilionoidea</taxon>
        <taxon>Papilionidae</taxon>
        <taxon>Papilioninae</taxon>
        <taxon>Iphiclides</taxon>
    </lineage>
</organism>
<evidence type="ECO:0000313" key="2">
    <source>
        <dbReference type="EMBL" id="CAH2054865.1"/>
    </source>
</evidence>
<sequence>MIICVSCMTAMIAVGCISCVPILLDTYWPCNTCKRPTETPSGKNNCYTKVFPPRMICVSLLSLISAGVVLCCMPVCTRCVFRHKCCCPQKPVCPDCGHIY</sequence>
<keyword evidence="3" id="KW-1185">Reference proteome</keyword>
<reference evidence="2" key="1">
    <citation type="submission" date="2022-03" db="EMBL/GenBank/DDBJ databases">
        <authorList>
            <person name="Martin H S."/>
        </authorList>
    </citation>
    <scope>NUCLEOTIDE SEQUENCE</scope>
</reference>
<proteinExistence type="predicted"/>